<dbReference type="GO" id="GO:0003677">
    <property type="term" value="F:DNA binding"/>
    <property type="evidence" value="ECO:0007669"/>
    <property type="project" value="UniProtKB-KW"/>
</dbReference>
<keyword evidence="4" id="KW-0479">Metal-binding</keyword>
<dbReference type="GO" id="GO:0032196">
    <property type="term" value="P:transposition"/>
    <property type="evidence" value="ECO:0007669"/>
    <property type="project" value="UniProtKB-KW"/>
</dbReference>
<evidence type="ECO:0000259" key="10">
    <source>
        <dbReference type="Pfam" id="PF12323"/>
    </source>
</evidence>
<dbReference type="Pfam" id="PF07282">
    <property type="entry name" value="Cas12f1-like_TNB"/>
    <property type="match status" value="1"/>
</dbReference>
<dbReference type="NCBIfam" id="NF040570">
    <property type="entry name" value="guided_TnpB"/>
    <property type="match status" value="1"/>
</dbReference>
<keyword evidence="5" id="KW-0862">Zinc</keyword>
<dbReference type="Pfam" id="PF01385">
    <property type="entry name" value="OrfB_IS605"/>
    <property type="match status" value="1"/>
</dbReference>
<dbReference type="InterPro" id="IPR010095">
    <property type="entry name" value="Cas12f1-like_TNB"/>
</dbReference>
<comment type="similarity">
    <text evidence="2">In the N-terminal section; belongs to the transposase 2 family.</text>
</comment>
<evidence type="ECO:0000256" key="3">
    <source>
        <dbReference type="ARBA" id="ARBA00022578"/>
    </source>
</evidence>
<evidence type="ECO:0000256" key="5">
    <source>
        <dbReference type="ARBA" id="ARBA00022833"/>
    </source>
</evidence>
<evidence type="ECO:0000259" key="9">
    <source>
        <dbReference type="Pfam" id="PF07282"/>
    </source>
</evidence>
<evidence type="ECO:0000313" key="12">
    <source>
        <dbReference type="Proteomes" id="UP000309991"/>
    </source>
</evidence>
<keyword evidence="7" id="KW-0233">DNA recombination</keyword>
<organism evidence="11 12">
    <name type="scientific">Lactobacillus phage 3-521</name>
    <dbReference type="NCBI Taxonomy" id="2510943"/>
    <lineage>
        <taxon>Viruses</taxon>
        <taxon>Duplodnaviria</taxon>
        <taxon>Heunggongvirae</taxon>
        <taxon>Uroviricota</taxon>
        <taxon>Caudoviricetes</taxon>
        <taxon>Herelleviridae</taxon>
        <taxon>Watanabevirus</taxon>
        <taxon>Watanabevirus wv3521</taxon>
    </lineage>
</organism>
<dbReference type="PANTHER" id="PTHR30405">
    <property type="entry name" value="TRANSPOSASE"/>
    <property type="match status" value="1"/>
</dbReference>
<dbReference type="GO" id="GO:0006310">
    <property type="term" value="P:DNA recombination"/>
    <property type="evidence" value="ECO:0007669"/>
    <property type="project" value="UniProtKB-KW"/>
</dbReference>
<evidence type="ECO:0000256" key="4">
    <source>
        <dbReference type="ARBA" id="ARBA00022723"/>
    </source>
</evidence>
<dbReference type="InterPro" id="IPR051399">
    <property type="entry name" value="RNA-guided_DNA_endo/Transpos"/>
</dbReference>
<protein>
    <submittedName>
        <fullName evidence="11">Transposase</fullName>
    </submittedName>
</protein>
<evidence type="ECO:0000256" key="7">
    <source>
        <dbReference type="ARBA" id="ARBA00023172"/>
    </source>
</evidence>
<feature type="domain" description="Probable transposase IS891/IS1136/IS1341" evidence="8">
    <location>
        <begin position="171"/>
        <end position="285"/>
    </location>
</feature>
<keyword evidence="6" id="KW-0238">DNA-binding</keyword>
<gene>
    <name evidence="11" type="ORF">UCC3521_0029</name>
</gene>
<reference evidence="11 12" key="1">
    <citation type="submission" date="2019-02" db="EMBL/GenBank/DDBJ databases">
        <title>Isolation of virulent Lactobacillus brevis phages.</title>
        <authorList>
            <person name="Feyereisen M."/>
            <person name="Mahony J."/>
            <person name="O'Sullivan T."/>
            <person name="van Sinderen D."/>
        </authorList>
    </citation>
    <scope>NUCLEOTIDE SEQUENCE [LARGE SCALE GENOMIC DNA]</scope>
</reference>
<sequence>MKNFSYKYRIYPNKEQQEKIWININGARYVYNALLADAKEQYESTGKSKIKNVTFLYKDTKNLFLKDCDSNALSYAIRHLDTAYKNFFRGIKKHQKVGFPKFKSYYKASWSYTTKKDKRNNNIKIADGKIKLPKISPIKIVLHRELPDNCRIISVTVSETRSGKYYASIGVEVPDDYFDSIDYHTGNNVGLDLGVKDFVITSDGDKYPNLHAINKAKKQLVKADRALARKAKGSHGRIKAKIKRAKAYEHLQNQRKAYIHQVSKDIVTKYDSIGIEDLNVKGMLSNHKLAKAVSDVSLYEFTRQLEYKADWYGKKVIKVDRFYPSSQTCNSCGYRLTGDDKLTLSDREWTCPKCGTHHDRDINAAKNILDAALTMEK</sequence>
<evidence type="ECO:0000259" key="8">
    <source>
        <dbReference type="Pfam" id="PF01385"/>
    </source>
</evidence>
<keyword evidence="12" id="KW-1185">Reference proteome</keyword>
<dbReference type="EMBL" id="MK504444">
    <property type="protein sequence ID" value="QBJ03567.1"/>
    <property type="molecule type" value="Genomic_DNA"/>
</dbReference>
<dbReference type="InterPro" id="IPR001959">
    <property type="entry name" value="Transposase"/>
</dbReference>
<dbReference type="PANTHER" id="PTHR30405:SF11">
    <property type="entry name" value="RNA-GUIDED DNA ENDONUCLEASE RV2885C-RELATED"/>
    <property type="match status" value="1"/>
</dbReference>
<feature type="domain" description="Cas12f1-like TNB" evidence="9">
    <location>
        <begin position="299"/>
        <end position="368"/>
    </location>
</feature>
<feature type="domain" description="Transposase putative helix-turn-helix" evidence="10">
    <location>
        <begin position="1"/>
        <end position="47"/>
    </location>
</feature>
<dbReference type="Pfam" id="PF12323">
    <property type="entry name" value="HTH_OrfB_IS605"/>
    <property type="match status" value="1"/>
</dbReference>
<evidence type="ECO:0000256" key="2">
    <source>
        <dbReference type="ARBA" id="ARBA00011044"/>
    </source>
</evidence>
<name>A0A4Y5FGG0_9CAUD</name>
<comment type="similarity">
    <text evidence="1">In the C-terminal section; belongs to the transposase 35 family.</text>
</comment>
<dbReference type="GO" id="GO:0046872">
    <property type="term" value="F:metal ion binding"/>
    <property type="evidence" value="ECO:0007669"/>
    <property type="project" value="UniProtKB-KW"/>
</dbReference>
<accession>A0A4Y5FGG0</accession>
<dbReference type="Proteomes" id="UP000309991">
    <property type="component" value="Segment"/>
</dbReference>
<dbReference type="NCBIfam" id="TIGR01766">
    <property type="entry name" value="IS200/IS605 family accessory protein TnpB-like domain"/>
    <property type="match status" value="1"/>
</dbReference>
<evidence type="ECO:0000256" key="6">
    <source>
        <dbReference type="ARBA" id="ARBA00023125"/>
    </source>
</evidence>
<proteinExistence type="inferred from homology"/>
<evidence type="ECO:0000256" key="1">
    <source>
        <dbReference type="ARBA" id="ARBA00008761"/>
    </source>
</evidence>
<dbReference type="InterPro" id="IPR021027">
    <property type="entry name" value="Transposase_put_HTH"/>
</dbReference>
<keyword evidence="3" id="KW-0815">Transposition</keyword>
<evidence type="ECO:0000313" key="11">
    <source>
        <dbReference type="EMBL" id="QBJ03567.1"/>
    </source>
</evidence>